<dbReference type="EMBL" id="LT554414">
    <property type="protein sequence ID" value="SAM04698.1"/>
    <property type="molecule type" value="Genomic_DNA"/>
</dbReference>
<sequence length="78" mass="8433">MIGALGWSVVGAQRLNPAGDTCWALHNPTKPFANHHHPYPVGGTLLFVLTYTALATRNEKRWFGPFPYSGGSPTPVVS</sequence>
<evidence type="ECO:0000313" key="2">
    <source>
        <dbReference type="Proteomes" id="UP000078561"/>
    </source>
</evidence>
<dbReference type="AlphaFoldDB" id="A0A168QH76"/>
<gene>
    <name evidence="1" type="primary">ABSGL_10564.1 scaffold 12026</name>
</gene>
<dbReference type="InParanoid" id="A0A168QH76"/>
<proteinExistence type="predicted"/>
<accession>A0A168QH76</accession>
<evidence type="ECO:0000313" key="1">
    <source>
        <dbReference type="EMBL" id="SAM04698.1"/>
    </source>
</evidence>
<keyword evidence="2" id="KW-1185">Reference proteome</keyword>
<reference evidence="1" key="1">
    <citation type="submission" date="2016-04" db="EMBL/GenBank/DDBJ databases">
        <authorList>
            <person name="Evans L.H."/>
            <person name="Alamgir A."/>
            <person name="Owens N."/>
            <person name="Weber N.D."/>
            <person name="Virtaneva K."/>
            <person name="Barbian K."/>
            <person name="Babar A."/>
            <person name="Rosenke K."/>
        </authorList>
    </citation>
    <scope>NUCLEOTIDE SEQUENCE [LARGE SCALE GENOMIC DNA]</scope>
    <source>
        <strain evidence="1">CBS 101.48</strain>
    </source>
</reference>
<protein>
    <submittedName>
        <fullName evidence="1">Uncharacterized protein</fullName>
    </submittedName>
</protein>
<dbReference type="Proteomes" id="UP000078561">
    <property type="component" value="Unassembled WGS sequence"/>
</dbReference>
<name>A0A168QH76_ABSGL</name>
<organism evidence="1">
    <name type="scientific">Absidia glauca</name>
    <name type="common">Pin mould</name>
    <dbReference type="NCBI Taxonomy" id="4829"/>
    <lineage>
        <taxon>Eukaryota</taxon>
        <taxon>Fungi</taxon>
        <taxon>Fungi incertae sedis</taxon>
        <taxon>Mucoromycota</taxon>
        <taxon>Mucoromycotina</taxon>
        <taxon>Mucoromycetes</taxon>
        <taxon>Mucorales</taxon>
        <taxon>Cunninghamellaceae</taxon>
        <taxon>Absidia</taxon>
    </lineage>
</organism>